<dbReference type="PANTHER" id="PTHR45527:SF14">
    <property type="entry name" value="PLIPASTATIN SYNTHASE SUBUNIT B"/>
    <property type="match status" value="1"/>
</dbReference>
<dbReference type="Pfam" id="PF00501">
    <property type="entry name" value="AMP-binding"/>
    <property type="match status" value="3"/>
</dbReference>
<dbReference type="InterPro" id="IPR000873">
    <property type="entry name" value="AMP-dep_synth/lig_dom"/>
</dbReference>
<comment type="caution">
    <text evidence="5">The sequence shown here is derived from an EMBL/GenBank/DDBJ whole genome shotgun (WGS) entry which is preliminary data.</text>
</comment>
<dbReference type="InterPro" id="IPR020806">
    <property type="entry name" value="PKS_PP-bd"/>
</dbReference>
<organism evidence="5 6">
    <name type="scientific">Mucilaginibacter lappiensis</name>
    <dbReference type="NCBI Taxonomy" id="354630"/>
    <lineage>
        <taxon>Bacteria</taxon>
        <taxon>Pseudomonadati</taxon>
        <taxon>Bacteroidota</taxon>
        <taxon>Sphingobacteriia</taxon>
        <taxon>Sphingobacteriales</taxon>
        <taxon>Sphingobacteriaceae</taxon>
        <taxon>Mucilaginibacter</taxon>
    </lineage>
</organism>
<dbReference type="PROSITE" id="PS50075">
    <property type="entry name" value="CARRIER"/>
    <property type="match status" value="2"/>
</dbReference>
<dbReference type="InterPro" id="IPR006162">
    <property type="entry name" value="Ppantetheine_attach_site"/>
</dbReference>
<dbReference type="InterPro" id="IPR009081">
    <property type="entry name" value="PP-bd_ACP"/>
</dbReference>
<name>A0ABR6PS41_9SPHI</name>
<comment type="cofactor">
    <cofactor evidence="1">
        <name>pantetheine 4'-phosphate</name>
        <dbReference type="ChEBI" id="CHEBI:47942"/>
    </cofactor>
</comment>
<evidence type="ECO:0000313" key="6">
    <source>
        <dbReference type="Proteomes" id="UP000541583"/>
    </source>
</evidence>
<dbReference type="Gene3D" id="3.30.559.30">
    <property type="entry name" value="Nonribosomal peptide synthetase, condensation domain"/>
    <property type="match status" value="3"/>
</dbReference>
<feature type="domain" description="Carrier" evidence="4">
    <location>
        <begin position="990"/>
        <end position="1065"/>
    </location>
</feature>
<dbReference type="Gene3D" id="3.30.300.30">
    <property type="match status" value="2"/>
</dbReference>
<dbReference type="InterPro" id="IPR023213">
    <property type="entry name" value="CAT-like_dom_sf"/>
</dbReference>
<dbReference type="Gene3D" id="3.40.50.12780">
    <property type="entry name" value="N-terminal domain of ligase-like"/>
    <property type="match status" value="2"/>
</dbReference>
<dbReference type="CDD" id="cd19531">
    <property type="entry name" value="LCL_NRPS-like"/>
    <property type="match status" value="1"/>
</dbReference>
<dbReference type="EMBL" id="JACHCB010000020">
    <property type="protein sequence ID" value="MBB6112602.1"/>
    <property type="molecule type" value="Genomic_DNA"/>
</dbReference>
<evidence type="ECO:0000256" key="2">
    <source>
        <dbReference type="ARBA" id="ARBA00022450"/>
    </source>
</evidence>
<dbReference type="Pfam" id="PF00550">
    <property type="entry name" value="PP-binding"/>
    <property type="match status" value="2"/>
</dbReference>
<reference evidence="5 6" key="1">
    <citation type="submission" date="2020-08" db="EMBL/GenBank/DDBJ databases">
        <title>Genomic Encyclopedia of Type Strains, Phase IV (KMG-V): Genome sequencing to study the core and pangenomes of soil and plant-associated prokaryotes.</title>
        <authorList>
            <person name="Whitman W."/>
        </authorList>
    </citation>
    <scope>NUCLEOTIDE SEQUENCE [LARGE SCALE GENOMIC DNA]</scope>
    <source>
        <strain evidence="5 6">ANJLi2</strain>
    </source>
</reference>
<evidence type="ECO:0000313" key="5">
    <source>
        <dbReference type="EMBL" id="MBB6112602.1"/>
    </source>
</evidence>
<accession>A0ABR6PS41</accession>
<keyword evidence="6" id="KW-1185">Reference proteome</keyword>
<dbReference type="InterPro" id="IPR036736">
    <property type="entry name" value="ACP-like_sf"/>
</dbReference>
<dbReference type="PANTHER" id="PTHR45527">
    <property type="entry name" value="NONRIBOSOMAL PEPTIDE SYNTHETASE"/>
    <property type="match status" value="1"/>
</dbReference>
<dbReference type="SMART" id="SM00823">
    <property type="entry name" value="PKS_PP"/>
    <property type="match status" value="1"/>
</dbReference>
<dbReference type="Pfam" id="PF13193">
    <property type="entry name" value="AMP-binding_C"/>
    <property type="match status" value="1"/>
</dbReference>
<dbReference type="Gene3D" id="1.10.1200.10">
    <property type="entry name" value="ACP-like"/>
    <property type="match status" value="2"/>
</dbReference>
<dbReference type="Gene3D" id="3.30.559.10">
    <property type="entry name" value="Chloramphenicol acetyltransferase-like domain"/>
    <property type="match status" value="3"/>
</dbReference>
<dbReference type="InterPro" id="IPR045851">
    <property type="entry name" value="AMP-bd_C_sf"/>
</dbReference>
<dbReference type="InterPro" id="IPR042099">
    <property type="entry name" value="ANL_N_sf"/>
</dbReference>
<evidence type="ECO:0000256" key="1">
    <source>
        <dbReference type="ARBA" id="ARBA00001957"/>
    </source>
</evidence>
<dbReference type="InterPro" id="IPR020845">
    <property type="entry name" value="AMP-binding_CS"/>
</dbReference>
<keyword evidence="3" id="KW-0597">Phosphoprotein</keyword>
<keyword evidence="2" id="KW-0596">Phosphopantetheine</keyword>
<gene>
    <name evidence="5" type="ORF">HDF23_005379</name>
</gene>
<feature type="domain" description="Carrier" evidence="4">
    <location>
        <begin position="1975"/>
        <end position="2049"/>
    </location>
</feature>
<dbReference type="RefSeq" id="WP_076378239.1">
    <property type="nucleotide sequence ID" value="NZ_FTMG01000020.1"/>
</dbReference>
<evidence type="ECO:0000259" key="4">
    <source>
        <dbReference type="PROSITE" id="PS50075"/>
    </source>
</evidence>
<dbReference type="CDD" id="cd19543">
    <property type="entry name" value="DCL_NRPS"/>
    <property type="match status" value="1"/>
</dbReference>
<sequence length="2403" mass="271046">MEEFIVELEQSGLSLSVRNGDLILSGRKGKLTPEEISGIQQDVRIPAFIREHKAALVQYLSSRNKISALYELSPLQEGILFHSLYADNATAYITQFRLDFPDGLNVDAFKLAWQYVISNHSILRTAFIYDKVSIPLQSVYSHVILPFALLDFSELSLEEQQHAFEELLHKDRVQGFNLNKAPLTRVTIVKTGTKACRMIWTKHHILWDGWSGQVIISEVLKAYEQYATGRVPSVVDEDLYQDYIKYINRVDPYKEKQFWEDYLKGFEEPSLLPFVANNSERNKGVGAFKNASLVFDEEFTQQINDYTQRYHITAYTLVQGIWALLLSVYSGKKDVMFGATVSGRPADMKYAKKVGLYINTLPFRAQIEAELPVTEWLLHLQKEHVQAREYQYTSLTNLQKWSGLIGDLFDSILVFRNYPLTDSENGREPFLKITNVEVEENNNYLLSVQASLHQQLIIDFNFNESLLDAGYIEMIKGHLRIVFEQVLREPFLKLSDINVLTKAEERELLYDFNATEKVYPSDKTVVSLFEEQVNIRPDDVAIVFENSQLTYSELNIRADQLALDLKGYGLVGICMERSLDMVVALLAVLKGGAAFIPIDPAYPADRISYVLSDSKANLVISGDGLQPGDTGENVAPGLAYVIYTSGSTGNPKGVMIEHTALVNFLCSMQELLHFTADASVLAVTTFSFDIAYLEIFLPLITGGKVIIASRVEAMDGYLLQDLIDLHRPSHMQATPATWQLLLDSGWKNNEQVVVLSGGEAIKDSLKEALTSLSNRVLNLFGPTETTIWSAVKELHAGEPVLIGKPIHNTQLYIVDEQLRILPKGVKGELCISGDGLARGYLNRPELTVEKFVSSAFSKRLYKTGDLARWLPDGNIEYLDRKDNQVKIRGYRVELMEIENVLQQCLLVSKNAVIAREDAHGIKRLIAYIVPSGNYDREGISEYLKTKLPGYMVPALLVEITELPLTANGKTDRKRLPDPDVMSLTINDYVAPRNNMETRLAKVWTQLLQVERVGVHDNFFELGGHSLLAMRVIAAIRKEMDIEAGLRDLFDHPNVEALALVLSKKDKGLLLPAITLVENKPSRIPLSFSQERLWFIDKLEGSTHYHISAALRLKGTLDVERLIIAFKKIVQRHEVLRTVIRDDNGVAYQLVLPADKWEMSKDEEDINRAFNLLEDYMLRVKLEQLSVDEYRLRVVMHHIAADGWSVSLFIKELLAMYQYVELAPLPLQYADYALWQRKHLVLDKELLYWKEKLHGVSTLNLPLDRPRTMLTGNKGDVFTAQIDGVLSQQLRELAQQEGATVFMLLLSAFKLLLFRYSGDTDICVGTPIANRTQKETEPLIGFFINTLALRTSLEEELTFKELISRVKTTTLDAYMHQDVPFEKVLDVLKPERYLDRSPLFQVFFNMMNQPHEAIMLDGVSIYPEMSHEQESKFDITLYAQETATGISFQCLYNTALFNRKSTEALLTQYVGLLQQIVTVVTLPLNQFSLKTAPWALKPVNADCTISVIDLIAKQVYAHPENVVLEDDTDIYNYKELWEMSSSVAVMLQSKGVGKEDVVAVYGERNALLPVVLLGILKAGACFCILSKTTPGTRNDYYLSVLNAKLVLDISKDFINGFDHSLWVPVAVIADTAAYCVFTSGSTGIPKLVEACHGSLVNYVHWIQEAFNVSVTDHFSMLSGLLHDPLMRDIFVPLCIGGKLMIPSQDLIGSQQLIYWLQKSGITVMNLTPSLVQTLTEPVLLDDLRYVFYGGEPLKGSQAAALKKMAASVMQVCLYGTTESQQALGYYIVKGDEVNLPLGVGLLNTEILVVDVLGNRAGIGELGEIAIRGPFIARGYKDDVLLTNKKFVRAADGVRMYLTGDLGRYNAEGEIYNMGRADNQVKVRGYRIALEEIENVLLKHVPEAVVAIKEGALVAYVVSTMDKKLLKEQLSNELPAYMLPAYIVEIDSIPLTANKKVDRKALPNVNMKHVIKNVHVAAGNEIERLLVKIWEAVLTVDRVGITDNFYELGGNSLKSVQVVARLKNHGFILPVIQILKTPCIKELGRFVKVFKGIDTDSAGGGLTPLSDNQLRYFNGEEYRHVLGSFGIKLKDFDKDKWLNTLKSVYRELDILRMRIFKTPEGLRQIPVNDADPIVEYIRKDELEDKRALPFALEKGEGMRCYVLDHDIVYIMIHHALTDDISNRLISDYLQKTYYGIPVSPLDTKAYKKLINYKPDGLRLKYWNEHLSQGVQPLAKGKNTVKQIRIMGDDYQQIISYCKEQNITISSFMLSLIYLNLGVGTFIVDVIVDGRESELQERAIGQFTNKLPLCISINADMTLSELCKLVHSVHIAGRMHQQVPYAKMNINGKYIAGRFNYRDLHNNRMPEGKLIASVTQEYNISVKCDTYADGILLQISAVGFTIPTYK</sequence>
<dbReference type="Proteomes" id="UP000541583">
    <property type="component" value="Unassembled WGS sequence"/>
</dbReference>
<dbReference type="CDD" id="cd05930">
    <property type="entry name" value="A_NRPS"/>
    <property type="match status" value="2"/>
</dbReference>
<dbReference type="PROSITE" id="PS00012">
    <property type="entry name" value="PHOSPHOPANTETHEINE"/>
    <property type="match status" value="2"/>
</dbReference>
<dbReference type="SUPFAM" id="SSF47336">
    <property type="entry name" value="ACP-like"/>
    <property type="match status" value="2"/>
</dbReference>
<protein>
    <submittedName>
        <fullName evidence="5">Amino acid adenylation domain-containing protein</fullName>
    </submittedName>
</protein>
<dbReference type="SUPFAM" id="SSF52777">
    <property type="entry name" value="CoA-dependent acyltransferases"/>
    <property type="match status" value="6"/>
</dbReference>
<dbReference type="Pfam" id="PF00668">
    <property type="entry name" value="Condensation"/>
    <property type="match status" value="3"/>
</dbReference>
<evidence type="ECO:0000256" key="3">
    <source>
        <dbReference type="ARBA" id="ARBA00022553"/>
    </source>
</evidence>
<dbReference type="PROSITE" id="PS00455">
    <property type="entry name" value="AMP_BINDING"/>
    <property type="match status" value="1"/>
</dbReference>
<dbReference type="SUPFAM" id="SSF56801">
    <property type="entry name" value="Acetyl-CoA synthetase-like"/>
    <property type="match status" value="2"/>
</dbReference>
<proteinExistence type="predicted"/>
<dbReference type="InterPro" id="IPR025110">
    <property type="entry name" value="AMP-bd_C"/>
</dbReference>
<dbReference type="InterPro" id="IPR001242">
    <property type="entry name" value="Condensation_dom"/>
</dbReference>